<dbReference type="Gene3D" id="3.40.50.720">
    <property type="entry name" value="NAD(P)-binding Rossmann-like Domain"/>
    <property type="match status" value="1"/>
</dbReference>
<protein>
    <submittedName>
        <fullName evidence="3">NAD(P)-binding domain protein</fullName>
    </submittedName>
</protein>
<dbReference type="InterPro" id="IPR002347">
    <property type="entry name" value="SDR_fam"/>
</dbReference>
<name>A0A168AUK4_CORDF</name>
<sequence length="338" mass="36126">MSRYTAAHQWDALAGPGDARPTAEQIIKDLGARNTLASKIILITGVSSGIGAATAAALAATGATIVGAGRSIPKAKAALSAIADYPRLHLLQLDLASSASIKKFASDFLQQFHGLNILINNAGGILAEHSISEDGVERQCAMNYLGQFQLFGLLKDALLASATAGFPSRVVNVSSTGHKRAPLQDDLGGFFHVGKEEYDPMRAYCRAKTASVYMASEIERRYGARDLHAWSVHPGAILASAFLDSSGFDQATVDQLLDLWPEKYFKSNEQGAATQVWAAVGADVLQKDALGRYLEDVSVAVPAGETPWPEVLGYAEHTYDEGKAARLWELSEEKLAHV</sequence>
<keyword evidence="4" id="KW-1185">Reference proteome</keyword>
<dbReference type="AlphaFoldDB" id="A0A168AUK4"/>
<evidence type="ECO:0000313" key="3">
    <source>
        <dbReference type="EMBL" id="OAA69213.1"/>
    </source>
</evidence>
<dbReference type="InterPro" id="IPR036291">
    <property type="entry name" value="NAD(P)-bd_dom_sf"/>
</dbReference>
<dbReference type="EMBL" id="AZHF01000011">
    <property type="protein sequence ID" value="OAA69213.1"/>
    <property type="molecule type" value="Genomic_DNA"/>
</dbReference>
<keyword evidence="2" id="KW-0560">Oxidoreductase</keyword>
<comment type="similarity">
    <text evidence="1">Belongs to the short-chain dehydrogenases/reductases (SDR) family.</text>
</comment>
<organism evidence="3 4">
    <name type="scientific">Akanthomyces lecanii RCEF 1005</name>
    <dbReference type="NCBI Taxonomy" id="1081108"/>
    <lineage>
        <taxon>Eukaryota</taxon>
        <taxon>Fungi</taxon>
        <taxon>Dikarya</taxon>
        <taxon>Ascomycota</taxon>
        <taxon>Pezizomycotina</taxon>
        <taxon>Sordariomycetes</taxon>
        <taxon>Hypocreomycetidae</taxon>
        <taxon>Hypocreales</taxon>
        <taxon>Cordycipitaceae</taxon>
        <taxon>Akanthomyces</taxon>
        <taxon>Cordyceps confragosa</taxon>
    </lineage>
</organism>
<dbReference type="PANTHER" id="PTHR24320:SF272">
    <property type="entry name" value="NAD(P)-BINDING ROSSMANN-FOLD SUPERFAMILY PROTEIN"/>
    <property type="match status" value="1"/>
</dbReference>
<dbReference type="PRINTS" id="PR00081">
    <property type="entry name" value="GDHRDH"/>
</dbReference>
<dbReference type="Pfam" id="PF00106">
    <property type="entry name" value="adh_short"/>
    <property type="match status" value="1"/>
</dbReference>
<comment type="caution">
    <text evidence="3">The sequence shown here is derived from an EMBL/GenBank/DDBJ whole genome shotgun (WGS) entry which is preliminary data.</text>
</comment>
<reference evidence="3 4" key="1">
    <citation type="journal article" date="2016" name="Genome Biol. Evol.">
        <title>Divergent and convergent evolution of fungal pathogenicity.</title>
        <authorList>
            <person name="Shang Y."/>
            <person name="Xiao G."/>
            <person name="Zheng P."/>
            <person name="Cen K."/>
            <person name="Zhan S."/>
            <person name="Wang C."/>
        </authorList>
    </citation>
    <scope>NUCLEOTIDE SEQUENCE [LARGE SCALE GENOMIC DNA]</scope>
    <source>
        <strain evidence="3 4">RCEF 1005</strain>
    </source>
</reference>
<dbReference type="GO" id="GO:0016491">
    <property type="term" value="F:oxidoreductase activity"/>
    <property type="evidence" value="ECO:0007669"/>
    <property type="project" value="UniProtKB-KW"/>
</dbReference>
<evidence type="ECO:0000256" key="1">
    <source>
        <dbReference type="ARBA" id="ARBA00006484"/>
    </source>
</evidence>
<gene>
    <name evidence="3" type="ORF">LEL_10089</name>
</gene>
<dbReference type="Proteomes" id="UP000076881">
    <property type="component" value="Unassembled WGS sequence"/>
</dbReference>
<evidence type="ECO:0000313" key="4">
    <source>
        <dbReference type="Proteomes" id="UP000076881"/>
    </source>
</evidence>
<evidence type="ECO:0000256" key="2">
    <source>
        <dbReference type="ARBA" id="ARBA00023002"/>
    </source>
</evidence>
<proteinExistence type="inferred from homology"/>
<accession>A0A168AUK4</accession>
<dbReference type="STRING" id="1081108.A0A168AUK4"/>
<dbReference type="SUPFAM" id="SSF51735">
    <property type="entry name" value="NAD(P)-binding Rossmann-fold domains"/>
    <property type="match status" value="1"/>
</dbReference>
<dbReference type="PANTHER" id="PTHR24320">
    <property type="entry name" value="RETINOL DEHYDROGENASE"/>
    <property type="match status" value="1"/>
</dbReference>
<dbReference type="OrthoDB" id="191139at2759"/>